<dbReference type="GO" id="GO:0033202">
    <property type="term" value="C:DNA helicase complex"/>
    <property type="evidence" value="ECO:0007669"/>
    <property type="project" value="TreeGrafter"/>
</dbReference>
<dbReference type="GO" id="GO:0043138">
    <property type="term" value="F:3'-5' DNA helicase activity"/>
    <property type="evidence" value="ECO:0007669"/>
    <property type="project" value="UniProtKB-EC"/>
</dbReference>
<keyword evidence="17" id="KW-1185">Reference proteome</keyword>
<dbReference type="InterPro" id="IPR016195">
    <property type="entry name" value="Pol/histidinol_Pase-like"/>
</dbReference>
<comment type="caution">
    <text evidence="16">The sequence shown here is derived from an EMBL/GenBank/DDBJ whole genome shotgun (WGS) entry which is preliminary data.</text>
</comment>
<comment type="catalytic activity">
    <reaction evidence="8">
        <text>Couples ATP hydrolysis with the unwinding of duplex DNA by translocating in the 3'-5' direction.</text>
        <dbReference type="EC" id="5.6.2.4"/>
    </reaction>
</comment>
<dbReference type="GO" id="GO:0003677">
    <property type="term" value="F:DNA binding"/>
    <property type="evidence" value="ECO:0007669"/>
    <property type="project" value="UniProtKB-KW"/>
</dbReference>
<evidence type="ECO:0000256" key="7">
    <source>
        <dbReference type="ARBA" id="ARBA00023235"/>
    </source>
</evidence>
<dbReference type="Gene3D" id="1.10.486.10">
    <property type="entry name" value="PCRA, domain 4"/>
    <property type="match status" value="1"/>
</dbReference>
<evidence type="ECO:0000256" key="8">
    <source>
        <dbReference type="ARBA" id="ARBA00034617"/>
    </source>
</evidence>
<dbReference type="CDD" id="cd18807">
    <property type="entry name" value="SF1_C_UvrD"/>
    <property type="match status" value="1"/>
</dbReference>
<accession>A0A7W0C5X9</accession>
<dbReference type="SUPFAM" id="SSF89550">
    <property type="entry name" value="PHP domain-like"/>
    <property type="match status" value="1"/>
</dbReference>
<keyword evidence="3 12" id="KW-0378">Hydrolase</keyword>
<evidence type="ECO:0000259" key="14">
    <source>
        <dbReference type="PROSITE" id="PS51198"/>
    </source>
</evidence>
<dbReference type="CDD" id="cd19067">
    <property type="entry name" value="PfuEndoQ-like"/>
    <property type="match status" value="1"/>
</dbReference>
<dbReference type="PANTHER" id="PTHR11070:SF2">
    <property type="entry name" value="ATP-DEPENDENT DNA HELICASE SRS2"/>
    <property type="match status" value="1"/>
</dbReference>
<evidence type="ECO:0000256" key="4">
    <source>
        <dbReference type="ARBA" id="ARBA00022806"/>
    </source>
</evidence>
<dbReference type="EMBL" id="JACDUS010000001">
    <property type="protein sequence ID" value="MBA2879809.1"/>
    <property type="molecule type" value="Genomic_DNA"/>
</dbReference>
<keyword evidence="6" id="KW-0238">DNA-binding</keyword>
<dbReference type="InterPro" id="IPR014016">
    <property type="entry name" value="UvrD-like_ATP-bd"/>
</dbReference>
<evidence type="ECO:0000313" key="16">
    <source>
        <dbReference type="EMBL" id="MBA2879809.1"/>
    </source>
</evidence>
<evidence type="ECO:0000256" key="13">
    <source>
        <dbReference type="SAM" id="MobiDB-lite"/>
    </source>
</evidence>
<proteinExistence type="inferred from homology"/>
<dbReference type="Pfam" id="PF13361">
    <property type="entry name" value="UvrD_C"/>
    <property type="match status" value="1"/>
</dbReference>
<evidence type="ECO:0000256" key="5">
    <source>
        <dbReference type="ARBA" id="ARBA00022840"/>
    </source>
</evidence>
<keyword evidence="7" id="KW-0413">Isomerase</keyword>
<organism evidence="16 17">
    <name type="scientific">Desulfosalsimonas propionicica</name>
    <dbReference type="NCBI Taxonomy" id="332175"/>
    <lineage>
        <taxon>Bacteria</taxon>
        <taxon>Pseudomonadati</taxon>
        <taxon>Thermodesulfobacteriota</taxon>
        <taxon>Desulfobacteria</taxon>
        <taxon>Desulfobacterales</taxon>
        <taxon>Desulfosalsimonadaceae</taxon>
        <taxon>Desulfosalsimonas</taxon>
    </lineage>
</organism>
<dbReference type="RefSeq" id="WP_232364598.1">
    <property type="nucleotide sequence ID" value="NZ_JACDUS010000001.1"/>
</dbReference>
<feature type="domain" description="UvrD-like helicase ATP-binding" evidence="14">
    <location>
        <begin position="474"/>
        <end position="751"/>
    </location>
</feature>
<keyword evidence="2 12" id="KW-0547">Nucleotide-binding</keyword>
<dbReference type="InterPro" id="IPR014017">
    <property type="entry name" value="DNA_helicase_UvrD-like_C"/>
</dbReference>
<evidence type="ECO:0000313" key="17">
    <source>
        <dbReference type="Proteomes" id="UP000525298"/>
    </source>
</evidence>
<name>A0A7W0C5X9_9BACT</name>
<evidence type="ECO:0000256" key="1">
    <source>
        <dbReference type="ARBA" id="ARBA00009922"/>
    </source>
</evidence>
<keyword evidence="5 12" id="KW-0067">ATP-binding</keyword>
<gene>
    <name evidence="16" type="ORF">HNR65_000116</name>
</gene>
<dbReference type="InterPro" id="IPR027417">
    <property type="entry name" value="P-loop_NTPase"/>
</dbReference>
<dbReference type="PANTHER" id="PTHR11070">
    <property type="entry name" value="UVRD / RECB / PCRA DNA HELICASE FAMILY MEMBER"/>
    <property type="match status" value="1"/>
</dbReference>
<keyword evidence="4 12" id="KW-0347">Helicase</keyword>
<dbReference type="AlphaFoldDB" id="A0A7W0C5X9"/>
<reference evidence="16 17" key="1">
    <citation type="submission" date="2020-07" db="EMBL/GenBank/DDBJ databases">
        <title>Genomic Encyclopedia of Type Strains, Phase IV (KMG-IV): sequencing the most valuable type-strain genomes for metagenomic binning, comparative biology and taxonomic classification.</title>
        <authorList>
            <person name="Goeker M."/>
        </authorList>
    </citation>
    <scope>NUCLEOTIDE SEQUENCE [LARGE SCALE GENOMIC DNA]</scope>
    <source>
        <strain evidence="16 17">DSM 17721</strain>
    </source>
</reference>
<feature type="domain" description="UvrD-like helicase C-terminal" evidence="15">
    <location>
        <begin position="752"/>
        <end position="1037"/>
    </location>
</feature>
<dbReference type="Gene3D" id="3.20.20.140">
    <property type="entry name" value="Metal-dependent hydrolases"/>
    <property type="match status" value="1"/>
</dbReference>
<dbReference type="CDD" id="cd17932">
    <property type="entry name" value="DEXQc_UvrD"/>
    <property type="match status" value="1"/>
</dbReference>
<dbReference type="InterPro" id="IPR013986">
    <property type="entry name" value="DExx_box_DNA_helicase_dom_sf"/>
</dbReference>
<dbReference type="Gene3D" id="3.40.50.300">
    <property type="entry name" value="P-loop containing nucleotide triphosphate hydrolases"/>
    <property type="match status" value="2"/>
</dbReference>
<evidence type="ECO:0000256" key="6">
    <source>
        <dbReference type="ARBA" id="ARBA00023125"/>
    </source>
</evidence>
<dbReference type="Gene3D" id="1.10.10.160">
    <property type="match status" value="1"/>
</dbReference>
<evidence type="ECO:0000256" key="9">
    <source>
        <dbReference type="ARBA" id="ARBA00034808"/>
    </source>
</evidence>
<dbReference type="GO" id="GO:0016787">
    <property type="term" value="F:hydrolase activity"/>
    <property type="evidence" value="ECO:0007669"/>
    <property type="project" value="UniProtKB-UniRule"/>
</dbReference>
<dbReference type="InterPro" id="IPR000212">
    <property type="entry name" value="DNA_helicase_UvrD/REP"/>
</dbReference>
<evidence type="ECO:0000256" key="10">
    <source>
        <dbReference type="ARBA" id="ARBA00034923"/>
    </source>
</evidence>
<dbReference type="SUPFAM" id="SSF52540">
    <property type="entry name" value="P-loop containing nucleoside triphosphate hydrolases"/>
    <property type="match status" value="1"/>
</dbReference>
<dbReference type="EC" id="5.6.2.4" evidence="9"/>
<dbReference type="GO" id="GO:0005829">
    <property type="term" value="C:cytosol"/>
    <property type="evidence" value="ECO:0007669"/>
    <property type="project" value="TreeGrafter"/>
</dbReference>
<evidence type="ECO:0000256" key="12">
    <source>
        <dbReference type="PROSITE-ProRule" id="PRU00560"/>
    </source>
</evidence>
<comment type="similarity">
    <text evidence="1">Belongs to the helicase family. UvrD subfamily.</text>
</comment>
<feature type="binding site" evidence="12">
    <location>
        <begin position="495"/>
        <end position="502"/>
    </location>
    <ligand>
        <name>ATP</name>
        <dbReference type="ChEBI" id="CHEBI:30616"/>
    </ligand>
</feature>
<dbReference type="PROSITE" id="PS51198">
    <property type="entry name" value="UVRD_HELICASE_ATP_BIND"/>
    <property type="match status" value="1"/>
</dbReference>
<comment type="catalytic activity">
    <reaction evidence="11">
        <text>ATP + H2O = ADP + phosphate + H(+)</text>
        <dbReference type="Rhea" id="RHEA:13065"/>
        <dbReference type="ChEBI" id="CHEBI:15377"/>
        <dbReference type="ChEBI" id="CHEBI:15378"/>
        <dbReference type="ChEBI" id="CHEBI:30616"/>
        <dbReference type="ChEBI" id="CHEBI:43474"/>
        <dbReference type="ChEBI" id="CHEBI:456216"/>
        <dbReference type="EC" id="5.6.2.4"/>
    </reaction>
</comment>
<evidence type="ECO:0000259" key="15">
    <source>
        <dbReference type="PROSITE" id="PS51217"/>
    </source>
</evidence>
<dbReference type="PROSITE" id="PS51217">
    <property type="entry name" value="UVRD_HELICASE_CTER"/>
    <property type="match status" value="1"/>
</dbReference>
<evidence type="ECO:0000256" key="11">
    <source>
        <dbReference type="ARBA" id="ARBA00048988"/>
    </source>
</evidence>
<protein>
    <recommendedName>
        <fullName evidence="9">DNA 3'-5' helicase</fullName>
        <ecNumber evidence="9">5.6.2.4</ecNumber>
    </recommendedName>
    <alternativeName>
        <fullName evidence="10">DNA 3'-5' helicase II</fullName>
    </alternativeName>
</protein>
<sequence>MKYIADLHIHSRFSRATAKNLDFPHLYMAARQKGITVVATGDFTHPQWLDEIRQYLEPAEQGLFKLKDEIAQECEKQISVAGGYPVRFVLSTEISNIYKKGGVTRKLHHVVFFPELSHVEKFNARLSQIGNLKADGRPILGLDSKRLLEIVLETHESGFLIPAHIWTPWFSLFGSKSGFDSVAECFEELSDHIFAVETGLSSDPPMNWRIKDLDNRTLVSNSDAHSPANLGREANLFDTELCYDAMRGAIETGDPEKFLGTLEFFPEEGKYHQDGHRKCGVNLHPKQTIENSSICPVCGNPVTVGVLYRVEQLAGRKDGEKPEKTHPFYSLIPLAEILSELLSVGPKSKKVISAWQTVISRLGPELRVLHDMPAEEIRASGNGLLAEAIERMQAGRVHRQPGFDGQYGRVTIFTPEQREHLTGQQVLFDLPAAPKKKKPKSGKAKTAPADPEPAEKTPGPQPPLANNHENPVLAGLNPDQYRAVTHSGGPLLISAGPGTGKTRTLTCRIAWLLQSEAAVPEQILAVTFTHKAADQMKQRLAGLMGPDAVLPEARTFHSFCFSLLREIKNAADHGIADEQDRRALLAEAADRVRAGGTKVSDRIETLMDRVANAKQRILGPDDDLEPIAGESAPLFSRIYSAYQDLLDIERLWDYEDLICQTVMHLESDSVLCETLCKRLPFVFIDEYQDLNYAQYRLVRQLCPADGKICVIGDPDQSIYGFRGSDPAYFQCFETDFPGAETICLRQNYRSTQTILSAAGQVLGPKNGTRHSEPVFSGISGTPYLHLIRAADQRGEAVAVGKTIEQMVGGMGFDFHDFDKAARFSGDGAHRSFADFAVLFRTRAQAEVFAGVFQDAGIPCRLVSKAHAWEAAGIAEPVSALKILEGCAASRDLLRVLGVLFPDFPQKDMADLRAWGRRRGLSVNGLLAEAHRTGVESLSSGASQSLARFVHQLTDLETSTRTDPAPEKLEKIFQWLGPFLPQASEQTKETIAELRRMAGAFGTDIRGFTETLALCSDADFCKDGSEKVSLLTLHAAKGLEFPVVFVAGCENGLIPYHRAEINPADIEEERRLFYVGMTRAMSELFLCSARTRKVHGQTRQQQPSPFVAEIAADLKKQAGPNFARKSRQVQLQLFSK</sequence>
<dbReference type="Pfam" id="PF00580">
    <property type="entry name" value="UvrD-helicase"/>
    <property type="match status" value="1"/>
</dbReference>
<evidence type="ECO:0000256" key="3">
    <source>
        <dbReference type="ARBA" id="ARBA00022801"/>
    </source>
</evidence>
<feature type="compositionally biased region" description="Basic residues" evidence="13">
    <location>
        <begin position="434"/>
        <end position="443"/>
    </location>
</feature>
<evidence type="ECO:0000256" key="2">
    <source>
        <dbReference type="ARBA" id="ARBA00022741"/>
    </source>
</evidence>
<dbReference type="Proteomes" id="UP000525298">
    <property type="component" value="Unassembled WGS sequence"/>
</dbReference>
<dbReference type="GO" id="GO:0000725">
    <property type="term" value="P:recombinational repair"/>
    <property type="evidence" value="ECO:0007669"/>
    <property type="project" value="TreeGrafter"/>
</dbReference>
<dbReference type="GO" id="GO:0005524">
    <property type="term" value="F:ATP binding"/>
    <property type="evidence" value="ECO:0007669"/>
    <property type="project" value="UniProtKB-UniRule"/>
</dbReference>
<feature type="region of interest" description="Disordered" evidence="13">
    <location>
        <begin position="423"/>
        <end position="474"/>
    </location>
</feature>